<evidence type="ECO:0000256" key="2">
    <source>
        <dbReference type="ARBA" id="ARBA00022475"/>
    </source>
</evidence>
<dbReference type="AlphaFoldDB" id="A0A844QH29"/>
<evidence type="ECO:0000256" key="4">
    <source>
        <dbReference type="ARBA" id="ARBA00022679"/>
    </source>
</evidence>
<dbReference type="PANTHER" id="PTHR30606">
    <property type="entry name" value="LIPID A BIOSYNTHESIS LAUROYL ACYLTRANSFERASE"/>
    <property type="match status" value="1"/>
</dbReference>
<dbReference type="GO" id="GO:0016746">
    <property type="term" value="F:acyltransferase activity"/>
    <property type="evidence" value="ECO:0007669"/>
    <property type="project" value="UniProtKB-KW"/>
</dbReference>
<keyword evidence="4 7" id="KW-0808">Transferase</keyword>
<dbReference type="InterPro" id="IPR004960">
    <property type="entry name" value="LipA_acyltrans"/>
</dbReference>
<dbReference type="GO" id="GO:0009247">
    <property type="term" value="P:glycolipid biosynthetic process"/>
    <property type="evidence" value="ECO:0007669"/>
    <property type="project" value="UniProtKB-ARBA"/>
</dbReference>
<proteinExistence type="predicted"/>
<evidence type="ECO:0000256" key="5">
    <source>
        <dbReference type="ARBA" id="ARBA00023136"/>
    </source>
</evidence>
<evidence type="ECO:0000256" key="3">
    <source>
        <dbReference type="ARBA" id="ARBA00022519"/>
    </source>
</evidence>
<reference evidence="7 8" key="1">
    <citation type="submission" date="2019-12" db="EMBL/GenBank/DDBJ databases">
        <title>Nitratireductor arenosus sp. nov., Isolated from sea sand, Jeju island, South Korea.</title>
        <authorList>
            <person name="Kim W."/>
        </authorList>
    </citation>
    <scope>NUCLEOTIDE SEQUENCE [LARGE SCALE GENOMIC DNA]</scope>
    <source>
        <strain evidence="7 8">CAU 1489</strain>
    </source>
</reference>
<comment type="caution">
    <text evidence="7">The sequence shown here is derived from an EMBL/GenBank/DDBJ whole genome shotgun (WGS) entry which is preliminary data.</text>
</comment>
<gene>
    <name evidence="7" type="ORF">GN330_08690</name>
</gene>
<keyword evidence="6 7" id="KW-0012">Acyltransferase</keyword>
<protein>
    <submittedName>
        <fullName evidence="7">Lipid A biosynthesis lauroyl acyltransferase</fullName>
    </submittedName>
</protein>
<evidence type="ECO:0000313" key="7">
    <source>
        <dbReference type="EMBL" id="MVA97323.1"/>
    </source>
</evidence>
<name>A0A844QH29_9HYPH</name>
<organism evidence="7 8">
    <name type="scientific">Nitratireductor arenosus</name>
    <dbReference type="NCBI Taxonomy" id="2682096"/>
    <lineage>
        <taxon>Bacteria</taxon>
        <taxon>Pseudomonadati</taxon>
        <taxon>Pseudomonadota</taxon>
        <taxon>Alphaproteobacteria</taxon>
        <taxon>Hyphomicrobiales</taxon>
        <taxon>Phyllobacteriaceae</taxon>
        <taxon>Nitratireductor</taxon>
    </lineage>
</organism>
<dbReference type="CDD" id="cd07984">
    <property type="entry name" value="LPLAT_LABLAT-like"/>
    <property type="match status" value="1"/>
</dbReference>
<dbReference type="Proteomes" id="UP000463224">
    <property type="component" value="Unassembled WGS sequence"/>
</dbReference>
<comment type="subcellular location">
    <subcellularLocation>
        <location evidence="1">Cell inner membrane</location>
    </subcellularLocation>
</comment>
<dbReference type="Pfam" id="PF03279">
    <property type="entry name" value="Lip_A_acyltrans"/>
    <property type="match status" value="1"/>
</dbReference>
<dbReference type="NCBIfam" id="NF005120">
    <property type="entry name" value="PRK06553.1"/>
    <property type="match status" value="1"/>
</dbReference>
<dbReference type="GO" id="GO:0005886">
    <property type="term" value="C:plasma membrane"/>
    <property type="evidence" value="ECO:0007669"/>
    <property type="project" value="UniProtKB-SubCell"/>
</dbReference>
<dbReference type="EMBL" id="WPHG01000002">
    <property type="protein sequence ID" value="MVA97323.1"/>
    <property type="molecule type" value="Genomic_DNA"/>
</dbReference>
<keyword evidence="2" id="KW-1003">Cell membrane</keyword>
<dbReference type="PANTHER" id="PTHR30606:SF9">
    <property type="entry name" value="LIPID A BIOSYNTHESIS LAUROYLTRANSFERASE"/>
    <property type="match status" value="1"/>
</dbReference>
<evidence type="ECO:0000256" key="1">
    <source>
        <dbReference type="ARBA" id="ARBA00004533"/>
    </source>
</evidence>
<keyword evidence="8" id="KW-1185">Reference proteome</keyword>
<sequence length="322" mass="35988">MAATAPDLTRRAAIRATRALQTANYWLIAKVTLGLLALLRRLPADSALAFLDRAARRIGPLAGRHRTALANLRAAYPDKTEDELQAIASDMWGNMARLAGEYVFLEKLIEEEDEHGLPARVEVVGADIFLDLRDNPAPRILFTAHLGNFELLPIIAAKYGLPVSALYRAPNNPYLAAALMEKREATMGDLIASRPGSVFALARVLEDGGHVGMLVDQKFIDGVPTTFFGRPCQSSPVLARLARQFDCEVHPTRCTRLPGNRFRIEIGEKVVLPRTDKGRIDIEAATQTINDVVEVWVREDPGQWMWFHRRWQIKTHGRKRGR</sequence>
<evidence type="ECO:0000313" key="8">
    <source>
        <dbReference type="Proteomes" id="UP000463224"/>
    </source>
</evidence>
<evidence type="ECO:0000256" key="6">
    <source>
        <dbReference type="ARBA" id="ARBA00023315"/>
    </source>
</evidence>
<dbReference type="RefSeq" id="WP_156712295.1">
    <property type="nucleotide sequence ID" value="NZ_WPHG01000002.1"/>
</dbReference>
<accession>A0A844QH29</accession>
<keyword evidence="5" id="KW-0472">Membrane</keyword>
<keyword evidence="3" id="KW-0997">Cell inner membrane</keyword>